<dbReference type="AlphaFoldDB" id="A0A6A6W9Z2"/>
<keyword evidence="3" id="KW-0560">Oxidoreductase</keyword>
<gene>
    <name evidence="5" type="ORF">EJ05DRAFT_500289</name>
</gene>
<feature type="domain" description="FAD-binding" evidence="4">
    <location>
        <begin position="7"/>
        <end position="333"/>
    </location>
</feature>
<proteinExistence type="predicted"/>
<evidence type="ECO:0000313" key="5">
    <source>
        <dbReference type="EMBL" id="KAF2758770.1"/>
    </source>
</evidence>
<dbReference type="Pfam" id="PF01494">
    <property type="entry name" value="FAD_binding_3"/>
    <property type="match status" value="1"/>
</dbReference>
<keyword evidence="6" id="KW-1185">Reference proteome</keyword>
<dbReference type="EMBL" id="ML996571">
    <property type="protein sequence ID" value="KAF2758770.1"/>
    <property type="molecule type" value="Genomic_DNA"/>
</dbReference>
<dbReference type="GO" id="GO:0016491">
    <property type="term" value="F:oxidoreductase activity"/>
    <property type="evidence" value="ECO:0007669"/>
    <property type="project" value="UniProtKB-KW"/>
</dbReference>
<dbReference type="PRINTS" id="PR00420">
    <property type="entry name" value="RNGMNOXGNASE"/>
</dbReference>
<dbReference type="PANTHER" id="PTHR46720">
    <property type="entry name" value="HYDROXYLASE, PUTATIVE (AFU_ORTHOLOGUE AFUA_3G01460)-RELATED"/>
    <property type="match status" value="1"/>
</dbReference>
<dbReference type="InterPro" id="IPR036188">
    <property type="entry name" value="FAD/NAD-bd_sf"/>
</dbReference>
<evidence type="ECO:0000313" key="6">
    <source>
        <dbReference type="Proteomes" id="UP000799437"/>
    </source>
</evidence>
<keyword evidence="1" id="KW-0285">Flavoprotein</keyword>
<evidence type="ECO:0000256" key="1">
    <source>
        <dbReference type="ARBA" id="ARBA00022630"/>
    </source>
</evidence>
<dbReference type="GO" id="GO:0071949">
    <property type="term" value="F:FAD binding"/>
    <property type="evidence" value="ECO:0007669"/>
    <property type="project" value="InterPro"/>
</dbReference>
<keyword evidence="2" id="KW-0274">FAD</keyword>
<dbReference type="PROSITE" id="PS51257">
    <property type="entry name" value="PROKAR_LIPOPROTEIN"/>
    <property type="match status" value="1"/>
</dbReference>
<dbReference type="SUPFAM" id="SSF51905">
    <property type="entry name" value="FAD/NAD(P)-binding domain"/>
    <property type="match status" value="1"/>
</dbReference>
<dbReference type="RefSeq" id="XP_033601221.1">
    <property type="nucleotide sequence ID" value="XM_033746974.1"/>
</dbReference>
<reference evidence="5" key="1">
    <citation type="journal article" date="2020" name="Stud. Mycol.">
        <title>101 Dothideomycetes genomes: a test case for predicting lifestyles and emergence of pathogens.</title>
        <authorList>
            <person name="Haridas S."/>
            <person name="Albert R."/>
            <person name="Binder M."/>
            <person name="Bloem J."/>
            <person name="Labutti K."/>
            <person name="Salamov A."/>
            <person name="Andreopoulos B."/>
            <person name="Baker S."/>
            <person name="Barry K."/>
            <person name="Bills G."/>
            <person name="Bluhm B."/>
            <person name="Cannon C."/>
            <person name="Castanera R."/>
            <person name="Culley D."/>
            <person name="Daum C."/>
            <person name="Ezra D."/>
            <person name="Gonzalez J."/>
            <person name="Henrissat B."/>
            <person name="Kuo A."/>
            <person name="Liang C."/>
            <person name="Lipzen A."/>
            <person name="Lutzoni F."/>
            <person name="Magnuson J."/>
            <person name="Mondo S."/>
            <person name="Nolan M."/>
            <person name="Ohm R."/>
            <person name="Pangilinan J."/>
            <person name="Park H.-J."/>
            <person name="Ramirez L."/>
            <person name="Alfaro M."/>
            <person name="Sun H."/>
            <person name="Tritt A."/>
            <person name="Yoshinaga Y."/>
            <person name="Zwiers L.-H."/>
            <person name="Turgeon B."/>
            <person name="Goodwin S."/>
            <person name="Spatafora J."/>
            <person name="Crous P."/>
            <person name="Grigoriev I."/>
        </authorList>
    </citation>
    <scope>NUCLEOTIDE SEQUENCE</scope>
    <source>
        <strain evidence="5">CBS 121739</strain>
    </source>
</reference>
<dbReference type="PANTHER" id="PTHR46720:SF3">
    <property type="entry name" value="FAD-BINDING DOMAIN-CONTAINING PROTEIN-RELATED"/>
    <property type="match status" value="1"/>
</dbReference>
<sequence length="418" mass="46562">MTEPLRIAIVGGSIAGCTLANGLLKYKHITFDVFESKDSFRERGAAIAMHTNALAALRCMGMEPDRILKDGHGNKRDSLRTIAGVGDHKGEHFLETIDGPWGIGRQQLLEELVKPLPKQRLHCNKKLVSITENDTGPLVLHFADGSIHVADAVLGCDGYRSRVREIILGKDHAAAEPVFAGFWDARGLIPTEQAVKQFGTNIIDPRDSALSAVVGNNCFTLSGQIDSGKMYFITVSGSAPKDWDETAWKTELKREHLERTYAGWDEQFRTGVIDCIMTSGPGVVFNQWESQPAPTYFRNRICMLGDAAHATSNWLGQGAAMAIEDCMVLSKLFELVKHKEDLIIVFKAFDRTRRAARPDMIIEQSRLLGQILTGQKGLDPAAVQQYDMQRRRLEILNYDVTIEIRKALESFHHFKSNS</sequence>
<dbReference type="Proteomes" id="UP000799437">
    <property type="component" value="Unassembled WGS sequence"/>
</dbReference>
<evidence type="ECO:0000259" key="4">
    <source>
        <dbReference type="Pfam" id="PF01494"/>
    </source>
</evidence>
<organism evidence="5 6">
    <name type="scientific">Pseudovirgaria hyperparasitica</name>
    <dbReference type="NCBI Taxonomy" id="470096"/>
    <lineage>
        <taxon>Eukaryota</taxon>
        <taxon>Fungi</taxon>
        <taxon>Dikarya</taxon>
        <taxon>Ascomycota</taxon>
        <taxon>Pezizomycotina</taxon>
        <taxon>Dothideomycetes</taxon>
        <taxon>Dothideomycetes incertae sedis</taxon>
        <taxon>Acrospermales</taxon>
        <taxon>Acrospermaceae</taxon>
        <taxon>Pseudovirgaria</taxon>
    </lineage>
</organism>
<name>A0A6A6W9Z2_9PEZI</name>
<dbReference type="InterPro" id="IPR002938">
    <property type="entry name" value="FAD-bd"/>
</dbReference>
<dbReference type="Gene3D" id="3.50.50.60">
    <property type="entry name" value="FAD/NAD(P)-binding domain"/>
    <property type="match status" value="1"/>
</dbReference>
<protein>
    <submittedName>
        <fullName evidence="5">FAD/NAD(P)-binding domain-containing protein</fullName>
    </submittedName>
</protein>
<dbReference type="GO" id="GO:0044550">
    <property type="term" value="P:secondary metabolite biosynthetic process"/>
    <property type="evidence" value="ECO:0007669"/>
    <property type="project" value="TreeGrafter"/>
</dbReference>
<accession>A0A6A6W9Z2</accession>
<evidence type="ECO:0000256" key="3">
    <source>
        <dbReference type="ARBA" id="ARBA00023002"/>
    </source>
</evidence>
<dbReference type="GeneID" id="54488028"/>
<evidence type="ECO:0000256" key="2">
    <source>
        <dbReference type="ARBA" id="ARBA00022827"/>
    </source>
</evidence>
<dbReference type="InterPro" id="IPR051104">
    <property type="entry name" value="FAD_monoxygenase"/>
</dbReference>
<dbReference type="OrthoDB" id="16820at2759"/>